<feature type="transmembrane region" description="Helical" evidence="11">
    <location>
        <begin position="690"/>
        <end position="717"/>
    </location>
</feature>
<feature type="transmembrane region" description="Helical" evidence="11">
    <location>
        <begin position="588"/>
        <end position="604"/>
    </location>
</feature>
<feature type="transmembrane region" description="Helical" evidence="11">
    <location>
        <begin position="737"/>
        <end position="760"/>
    </location>
</feature>
<feature type="transmembrane region" description="Helical" evidence="11">
    <location>
        <begin position="453"/>
        <end position="470"/>
    </location>
</feature>
<evidence type="ECO:0000256" key="1">
    <source>
        <dbReference type="ARBA" id="ARBA00004477"/>
    </source>
</evidence>
<evidence type="ECO:0000256" key="7">
    <source>
        <dbReference type="ARBA" id="ARBA00022824"/>
    </source>
</evidence>
<accession>A0A1D1VVB9</accession>
<comment type="subcellular location">
    <subcellularLocation>
        <location evidence="1">Endoplasmic reticulum membrane</location>
        <topology evidence="1">Multi-pass membrane protein</topology>
    </subcellularLocation>
</comment>
<evidence type="ECO:0000313" key="12">
    <source>
        <dbReference type="EMBL" id="GAV05415.1"/>
    </source>
</evidence>
<reference evidence="12 13" key="1">
    <citation type="journal article" date="2016" name="Nat. Commun.">
        <title>Extremotolerant tardigrade genome and improved radiotolerance of human cultured cells by tardigrade-unique protein.</title>
        <authorList>
            <person name="Hashimoto T."/>
            <person name="Horikawa D.D."/>
            <person name="Saito Y."/>
            <person name="Kuwahara H."/>
            <person name="Kozuka-Hata H."/>
            <person name="Shin-I T."/>
            <person name="Minakuchi Y."/>
            <person name="Ohishi K."/>
            <person name="Motoyama A."/>
            <person name="Aizu T."/>
            <person name="Enomoto A."/>
            <person name="Kondo K."/>
            <person name="Tanaka S."/>
            <person name="Hara Y."/>
            <person name="Koshikawa S."/>
            <person name="Sagara H."/>
            <person name="Miura T."/>
            <person name="Yokobori S."/>
            <person name="Miyagawa K."/>
            <person name="Suzuki Y."/>
            <person name="Kubo T."/>
            <person name="Oyama M."/>
            <person name="Kohara Y."/>
            <person name="Fujiyama A."/>
            <person name="Arakawa K."/>
            <person name="Katayama T."/>
            <person name="Toyoda A."/>
            <person name="Kunieda T."/>
        </authorList>
    </citation>
    <scope>NUCLEOTIDE SEQUENCE [LARGE SCALE GENOMIC DNA]</scope>
    <source>
        <strain evidence="12 13">YOKOZUNA-1</strain>
    </source>
</reference>
<dbReference type="PANTHER" id="PTHR23071">
    <property type="entry name" value="PHOSPHATIDYLINOSITOL GLYCAN"/>
    <property type="match status" value="1"/>
</dbReference>
<feature type="transmembrane region" description="Helical" evidence="11">
    <location>
        <begin position="781"/>
        <end position="804"/>
    </location>
</feature>
<dbReference type="InterPro" id="IPR037675">
    <property type="entry name" value="PIG-O_N"/>
</dbReference>
<dbReference type="EMBL" id="BDGG01000012">
    <property type="protein sequence ID" value="GAV05415.1"/>
    <property type="molecule type" value="Genomic_DNA"/>
</dbReference>
<proteinExistence type="inferred from homology"/>
<dbReference type="Pfam" id="PF01663">
    <property type="entry name" value="Phosphodiest"/>
    <property type="match status" value="1"/>
</dbReference>
<feature type="transmembrane region" description="Helical" evidence="11">
    <location>
        <begin position="422"/>
        <end position="447"/>
    </location>
</feature>
<protein>
    <submittedName>
        <fullName evidence="12">Uncharacterized protein</fullName>
    </submittedName>
</protein>
<evidence type="ECO:0000256" key="5">
    <source>
        <dbReference type="ARBA" id="ARBA00022679"/>
    </source>
</evidence>
<dbReference type="UniPathway" id="UPA00196"/>
<evidence type="ECO:0000256" key="3">
    <source>
        <dbReference type="ARBA" id="ARBA00008695"/>
    </source>
</evidence>
<keyword evidence="13" id="KW-1185">Reference proteome</keyword>
<evidence type="ECO:0000313" key="13">
    <source>
        <dbReference type="Proteomes" id="UP000186922"/>
    </source>
</evidence>
<evidence type="ECO:0000256" key="11">
    <source>
        <dbReference type="SAM" id="Phobius"/>
    </source>
</evidence>
<name>A0A1D1VVB9_RAMVA</name>
<keyword evidence="5" id="KW-0808">Transferase</keyword>
<dbReference type="InterPro" id="IPR002591">
    <property type="entry name" value="Phosphodiest/P_Trfase"/>
</dbReference>
<dbReference type="AlphaFoldDB" id="A0A1D1VVB9"/>
<keyword evidence="8 11" id="KW-1133">Transmembrane helix</keyword>
<dbReference type="CDD" id="cd16023">
    <property type="entry name" value="GPI_EPT_3"/>
    <property type="match status" value="1"/>
</dbReference>
<comment type="pathway">
    <text evidence="2">Glycolipid biosynthesis; glycosylphosphatidylinositol-anchor biosynthesis.</text>
</comment>
<feature type="transmembrane region" description="Helical" evidence="11">
    <location>
        <begin position="862"/>
        <end position="882"/>
    </location>
</feature>
<keyword evidence="4" id="KW-0337">GPI-anchor biosynthesis</keyword>
<evidence type="ECO:0000256" key="9">
    <source>
        <dbReference type="ARBA" id="ARBA00023136"/>
    </source>
</evidence>
<dbReference type="STRING" id="947166.A0A1D1VVB9"/>
<keyword evidence="10" id="KW-0325">Glycoprotein</keyword>
<feature type="transmembrane region" description="Helical" evidence="11">
    <location>
        <begin position="12"/>
        <end position="32"/>
    </location>
</feature>
<feature type="transmembrane region" description="Helical" evidence="11">
    <location>
        <begin position="610"/>
        <end position="629"/>
    </location>
</feature>
<dbReference type="GO" id="GO:0051377">
    <property type="term" value="F:mannose-ethanolamine phosphotransferase activity"/>
    <property type="evidence" value="ECO:0007669"/>
    <property type="project" value="InterPro"/>
</dbReference>
<dbReference type="GO" id="GO:0006506">
    <property type="term" value="P:GPI anchor biosynthetic process"/>
    <property type="evidence" value="ECO:0007669"/>
    <property type="project" value="UniProtKB-UniPathway"/>
</dbReference>
<dbReference type="Proteomes" id="UP000186922">
    <property type="component" value="Unassembled WGS sequence"/>
</dbReference>
<organism evidence="12 13">
    <name type="scientific">Ramazzottius varieornatus</name>
    <name type="common">Water bear</name>
    <name type="synonym">Tardigrade</name>
    <dbReference type="NCBI Taxonomy" id="947166"/>
    <lineage>
        <taxon>Eukaryota</taxon>
        <taxon>Metazoa</taxon>
        <taxon>Ecdysozoa</taxon>
        <taxon>Tardigrada</taxon>
        <taxon>Eutardigrada</taxon>
        <taxon>Parachela</taxon>
        <taxon>Hypsibioidea</taxon>
        <taxon>Ramazzottiidae</taxon>
        <taxon>Ramazzottius</taxon>
    </lineage>
</organism>
<dbReference type="Gene3D" id="3.40.720.10">
    <property type="entry name" value="Alkaline Phosphatase, subunit A"/>
    <property type="match status" value="1"/>
</dbReference>
<keyword evidence="9 11" id="KW-0472">Membrane</keyword>
<dbReference type="InterPro" id="IPR017850">
    <property type="entry name" value="Alkaline_phosphatase_core_sf"/>
</dbReference>
<dbReference type="InterPro" id="IPR039524">
    <property type="entry name" value="PIGO/GPI13"/>
</dbReference>
<dbReference type="PANTHER" id="PTHR23071:SF1">
    <property type="entry name" value="GPI ETHANOLAMINE PHOSPHATE TRANSFERASE 3"/>
    <property type="match status" value="1"/>
</dbReference>
<dbReference type="SUPFAM" id="SSF53649">
    <property type="entry name" value="Alkaline phosphatase-like"/>
    <property type="match status" value="1"/>
</dbReference>
<evidence type="ECO:0000256" key="10">
    <source>
        <dbReference type="ARBA" id="ARBA00023180"/>
    </source>
</evidence>
<dbReference type="GO" id="GO:0005789">
    <property type="term" value="C:endoplasmic reticulum membrane"/>
    <property type="evidence" value="ECO:0007669"/>
    <property type="project" value="UniProtKB-SubCell"/>
</dbReference>
<evidence type="ECO:0000256" key="4">
    <source>
        <dbReference type="ARBA" id="ARBA00022502"/>
    </source>
</evidence>
<dbReference type="OrthoDB" id="272139at2759"/>
<gene>
    <name evidence="12" type="primary">RvY_15554-1</name>
    <name evidence="12" type="synonym">RvY_15554.1</name>
    <name evidence="12" type="ORF">RvY_15554</name>
</gene>
<sequence>MPGRWMWHCCSLFFIIVLAAVGVWTFALGFLLSRVELSDKAVCQNQFAAAGRKGISCYHNLKPIFNRAVIVVVDALKYDFLLTNHSIKAGKGRSYENKLPVVDHLLKHGPENTALFKFIADPPTTTMQRLKGLTTGSLPTFVDVGSNFDAGSIGEDNIIDRIKEMGKNVTFMGDDTWIQLFPKSFSKAFPFPSFDVRDLDTVDRGVTQHLVPEMRKKDWNILVAHFLGVDHCGHRYGRDHPEMARKLKEMNEMVRNVVQNLQDDTVLFLMGDHGMTKSGDHGGDSKDEVEAGLFVYSRKKFIDVNLLPDTVAQVDFVPTFSLLLGHPIPFSNLGRIIPGFFSDATDPSRLETALRVNAQQVWSFIQKYSQEASDFPPASLRHVDTLFHNATSQQLSLVAYQSFFQQTLNVCRTLWARFDTKLIWLGVVFVGASVAISLLVLVFISSFGWTQSFFALVAIAASVVHFFSMFSNSFQVHEDVSVQCILQALIWTHFITTPPRRSRQARGNFLRCLLLSIAVRCMEFYRRCREEQSECQVNEVSVDFDSIPLQSDLYHLRRGLNVIAYLLIGSVSWMSLEKRLNKNGQVHLLVVILFCLYFSGENAFDFHTVFAPRLLYISTVGAVTCLFLSPNISLKPRKSQSNNEHGEVLMNGNVVTNGSSRRTSQPEVNSYSKADFPANFDYALQTFGQVICIVLTLFLCTVTGGTWNVILIGLPVLTKFHFMDSPESSDGVGRLVMWAFMAWHLFFSSGHQTTFTTLHWNSAFVGIGEDSGKHWQLFQKILMGSETFAGQILAAWAVPLMMMWRERGDSYWLQNPEVYSSSLWKNCLSYQLWHTSKLFFVMLNAAVNRRHLMVWKIFAPRFIYEALSFACSSSALLLAFLYSSRAFFVLFQFITDLQVPLVQYPSRRTKDIGDLVKSSRKRR</sequence>
<comment type="caution">
    <text evidence="12">The sequence shown here is derived from an EMBL/GenBank/DDBJ whole genome shotgun (WGS) entry which is preliminary data.</text>
</comment>
<evidence type="ECO:0000256" key="6">
    <source>
        <dbReference type="ARBA" id="ARBA00022692"/>
    </source>
</evidence>
<comment type="similarity">
    <text evidence="3">Belongs to the PIGG/PIGN/PIGO family. PIGO subfamily.</text>
</comment>
<evidence type="ECO:0000256" key="2">
    <source>
        <dbReference type="ARBA" id="ARBA00004687"/>
    </source>
</evidence>
<keyword evidence="6 11" id="KW-0812">Transmembrane</keyword>
<evidence type="ECO:0000256" key="8">
    <source>
        <dbReference type="ARBA" id="ARBA00022989"/>
    </source>
</evidence>
<keyword evidence="7" id="KW-0256">Endoplasmic reticulum</keyword>